<feature type="region of interest" description="Disordered" evidence="1">
    <location>
        <begin position="560"/>
        <end position="585"/>
    </location>
</feature>
<dbReference type="STRING" id="765440.A0A0C3AD00"/>
<feature type="compositionally biased region" description="Low complexity" evidence="1">
    <location>
        <begin position="105"/>
        <end position="118"/>
    </location>
</feature>
<keyword evidence="3" id="KW-1185">Reference proteome</keyword>
<protein>
    <recommendedName>
        <fullName evidence="4">Retrotransposon gag domain-containing protein</fullName>
    </recommendedName>
</protein>
<sequence>MAEPAVQDMGDDQEQIDLDYQIAVELERRLNEVLRKSQKLEKKNKQLKEELHTLREKLEASNEPSRVSSSLKKSRTPLGIGGQFDRASSRLPARSGLMHTMQGYSKSAKTPPSSSPKLRSSHRSYKKNECGHDDDNRSSGSTWSSDEDIFSREPESDHPSDSEGTKHRKCEKRRRHRAKLNALKYHQNFMKSDPPFKYDGEVQISLFKKWCHEIRDWVKDGQLGSRRGIRQSGKYLSGKAYRFYEQEILQNEKKFTLTEYFAALFDYIFPANFRMQQRDEFDSCCQEDLSAVDYLRQLQDLADTVGDLEDADVVLAFWHRCQSYIRSELTRTGYEPSILTVNDLETLANRIERAEEASREVQMSPSHDNEKPDSNVQHSDGGSLESETSSDGYDCSQSNPEESENEHQQIQWLRKEGKCFLCESSEHLTRSCPARRSKGLSAQLNSIGMSATEIKLAALAKGSDMGLFVIGNEAHLTGGLPGEDSEMTSAGHDMLEYFANLQSKVEGDTNTGKDYLRNSESNDDEFEDLPDLEPTADFEDEQNDLDWYSYWDLPISYSRHDPDDDNNSPGSLTVLNGGPVEDLEGESIRSRRRVVPKDRIPSEQLEGGSVPSIVEIVENERVADATNDTPFYHATERGQRALSDPIAFSLEVYPDMILFQTGEDGIMNRLDIEVLSVSTNNRSVMIDYSLCVNKTTMLNNR</sequence>
<accession>A0A0C3AD00</accession>
<feature type="compositionally biased region" description="Polar residues" evidence="1">
    <location>
        <begin position="374"/>
        <end position="400"/>
    </location>
</feature>
<dbReference type="InParanoid" id="A0A0C3AD00"/>
<dbReference type="OrthoDB" id="3267748at2759"/>
<dbReference type="AlphaFoldDB" id="A0A0C3AD00"/>
<feature type="compositionally biased region" description="Acidic residues" evidence="1">
    <location>
        <begin position="521"/>
        <end position="539"/>
    </location>
</feature>
<feature type="region of interest" description="Disordered" evidence="1">
    <location>
        <begin position="55"/>
        <end position="174"/>
    </location>
</feature>
<evidence type="ECO:0000313" key="2">
    <source>
        <dbReference type="EMBL" id="KIM71638.1"/>
    </source>
</evidence>
<gene>
    <name evidence="2" type="ORF">PILCRDRAFT_16873</name>
</gene>
<evidence type="ECO:0000313" key="3">
    <source>
        <dbReference type="Proteomes" id="UP000054166"/>
    </source>
</evidence>
<feature type="compositionally biased region" description="Basic and acidic residues" evidence="1">
    <location>
        <begin position="149"/>
        <end position="165"/>
    </location>
</feature>
<dbReference type="Proteomes" id="UP000054166">
    <property type="component" value="Unassembled WGS sequence"/>
</dbReference>
<dbReference type="HOGENOM" id="CLU_393351_0_0_1"/>
<feature type="region of interest" description="Disordered" evidence="1">
    <location>
        <begin position="355"/>
        <end position="410"/>
    </location>
</feature>
<evidence type="ECO:0000256" key="1">
    <source>
        <dbReference type="SAM" id="MobiDB-lite"/>
    </source>
</evidence>
<evidence type="ECO:0008006" key="4">
    <source>
        <dbReference type="Google" id="ProtNLM"/>
    </source>
</evidence>
<name>A0A0C3AD00_PILCF</name>
<organism evidence="2 3">
    <name type="scientific">Piloderma croceum (strain F 1598)</name>
    <dbReference type="NCBI Taxonomy" id="765440"/>
    <lineage>
        <taxon>Eukaryota</taxon>
        <taxon>Fungi</taxon>
        <taxon>Dikarya</taxon>
        <taxon>Basidiomycota</taxon>
        <taxon>Agaricomycotina</taxon>
        <taxon>Agaricomycetes</taxon>
        <taxon>Agaricomycetidae</taxon>
        <taxon>Atheliales</taxon>
        <taxon>Atheliaceae</taxon>
        <taxon>Piloderma</taxon>
    </lineage>
</organism>
<proteinExistence type="predicted"/>
<reference evidence="2 3" key="1">
    <citation type="submission" date="2014-04" db="EMBL/GenBank/DDBJ databases">
        <authorList>
            <consortium name="DOE Joint Genome Institute"/>
            <person name="Kuo A."/>
            <person name="Tarkka M."/>
            <person name="Buscot F."/>
            <person name="Kohler A."/>
            <person name="Nagy L.G."/>
            <person name="Floudas D."/>
            <person name="Copeland A."/>
            <person name="Barry K.W."/>
            <person name="Cichocki N."/>
            <person name="Veneault-Fourrey C."/>
            <person name="LaButti K."/>
            <person name="Lindquist E.A."/>
            <person name="Lipzen A."/>
            <person name="Lundell T."/>
            <person name="Morin E."/>
            <person name="Murat C."/>
            <person name="Sun H."/>
            <person name="Tunlid A."/>
            <person name="Henrissat B."/>
            <person name="Grigoriev I.V."/>
            <person name="Hibbett D.S."/>
            <person name="Martin F."/>
            <person name="Nordberg H.P."/>
            <person name="Cantor M.N."/>
            <person name="Hua S.X."/>
        </authorList>
    </citation>
    <scope>NUCLEOTIDE SEQUENCE [LARGE SCALE GENOMIC DNA]</scope>
    <source>
        <strain evidence="2 3">F 1598</strain>
    </source>
</reference>
<dbReference type="EMBL" id="KN833249">
    <property type="protein sequence ID" value="KIM71638.1"/>
    <property type="molecule type" value="Genomic_DNA"/>
</dbReference>
<feature type="compositionally biased region" description="Basic and acidic residues" evidence="1">
    <location>
        <begin position="126"/>
        <end position="137"/>
    </location>
</feature>
<feature type="compositionally biased region" description="Polar residues" evidence="1">
    <location>
        <begin position="62"/>
        <end position="71"/>
    </location>
</feature>
<reference evidence="3" key="2">
    <citation type="submission" date="2015-01" db="EMBL/GenBank/DDBJ databases">
        <title>Evolutionary Origins and Diversification of the Mycorrhizal Mutualists.</title>
        <authorList>
            <consortium name="DOE Joint Genome Institute"/>
            <consortium name="Mycorrhizal Genomics Consortium"/>
            <person name="Kohler A."/>
            <person name="Kuo A."/>
            <person name="Nagy L.G."/>
            <person name="Floudas D."/>
            <person name="Copeland A."/>
            <person name="Barry K.W."/>
            <person name="Cichocki N."/>
            <person name="Veneault-Fourrey C."/>
            <person name="LaButti K."/>
            <person name="Lindquist E.A."/>
            <person name="Lipzen A."/>
            <person name="Lundell T."/>
            <person name="Morin E."/>
            <person name="Murat C."/>
            <person name="Riley R."/>
            <person name="Ohm R."/>
            <person name="Sun H."/>
            <person name="Tunlid A."/>
            <person name="Henrissat B."/>
            <person name="Grigoriev I.V."/>
            <person name="Hibbett D.S."/>
            <person name="Martin F."/>
        </authorList>
    </citation>
    <scope>NUCLEOTIDE SEQUENCE [LARGE SCALE GENOMIC DNA]</scope>
    <source>
        <strain evidence="3">F 1598</strain>
    </source>
</reference>
<feature type="region of interest" description="Disordered" evidence="1">
    <location>
        <begin position="509"/>
        <end position="539"/>
    </location>
</feature>